<dbReference type="AlphaFoldDB" id="A0A9P0F050"/>
<evidence type="ECO:0000313" key="11">
    <source>
        <dbReference type="Proteomes" id="UP001152759"/>
    </source>
</evidence>
<gene>
    <name evidence="10" type="ORF">BEMITA_LOCUS2240</name>
</gene>
<protein>
    <recommendedName>
        <fullName evidence="12">Ionotropic receptor</fullName>
    </recommendedName>
</protein>
<dbReference type="Gene3D" id="1.10.287.70">
    <property type="match status" value="1"/>
</dbReference>
<dbReference type="GO" id="GO:0005886">
    <property type="term" value="C:plasma membrane"/>
    <property type="evidence" value="ECO:0007669"/>
    <property type="project" value="UniProtKB-SubCell"/>
</dbReference>
<dbReference type="InterPro" id="IPR052192">
    <property type="entry name" value="Insect_Ionotropic_Sensory_Rcpt"/>
</dbReference>
<organism evidence="10 11">
    <name type="scientific">Bemisia tabaci</name>
    <name type="common">Sweetpotato whitefly</name>
    <name type="synonym">Aleurodes tabaci</name>
    <dbReference type="NCBI Taxonomy" id="7038"/>
    <lineage>
        <taxon>Eukaryota</taxon>
        <taxon>Metazoa</taxon>
        <taxon>Ecdysozoa</taxon>
        <taxon>Arthropoda</taxon>
        <taxon>Hexapoda</taxon>
        <taxon>Insecta</taxon>
        <taxon>Pterygota</taxon>
        <taxon>Neoptera</taxon>
        <taxon>Paraneoptera</taxon>
        <taxon>Hemiptera</taxon>
        <taxon>Sternorrhyncha</taxon>
        <taxon>Aleyrodoidea</taxon>
        <taxon>Aleyrodidae</taxon>
        <taxon>Aleyrodinae</taxon>
        <taxon>Bemisia</taxon>
    </lineage>
</organism>
<dbReference type="PANTHER" id="PTHR42643:SF38">
    <property type="entry name" value="IONOTROPIC RECEPTOR 100A"/>
    <property type="match status" value="1"/>
</dbReference>
<sequence>MHTLVCFILLFIAPVISGYFTGLEPSKKDEWELLSSLTFHVSRKIVNISEVKLLYVVEIYSYPRFTEFIHALHETSIQTVSISHHSKITSSVDIDHTKNIIFTLDDVSDLFDLIFYTTSHEKPIGQEEKLIQIPISDGNRNAYLPEILPRCCIKVDGHYLWLTAAERKKCSMEVSLTSRELSDHSILSDQVFNVTRGLFLNNIWNFKNYLIFLVKSFGHITKRSALSASRNTTLEHSGADMTGTLIFCFRFFWRFFKGHKAVICHPCGCERYDPFAENLISFQDWEGADEAFFDFSWRNMHKKYLTVVADASDRAYRVAYTPTWTDWLVLQDTVLMHLASSVNGTFRKRHFKDDYYSEINEALKYGFDMVMFPSGIVVEGSEITKLDFTVGFDTGALGIVAPHSGYMSQGLVIFKSFSSVVWVFITATILLLGFALHTFQLSQHELFNRLYTDSEIDYYRNASSLLTLCAYFLCGSPPSLHLGHLCTGKILFLIFSFSALIISTAFLGSMTTLLSDRVMYPEIDSLKSLEESNLIIQTFHVAKSEVMSVFDQLNQSEAMKAKILDSYSFYKWYLYVSCLNLNRTVVRFPNVTDTTNEDFFASMIKQFGVVIEEVEENVHLIAEEDAFLLSLPFSSTPKANIRMKHLFKDQWVEYHLVEEYLMTYPLMGFFLKNSFYFEKYKQLIAQYFENGLARKILDTADDSSFIQGSKASTAENSDGPRPFSLNDLQSAFIGLIVGLFFSFLAFVGEISMDFFQHSAAVKFLMRFMN</sequence>
<dbReference type="PANTHER" id="PTHR42643">
    <property type="entry name" value="IONOTROPIC RECEPTOR 20A-RELATED"/>
    <property type="match status" value="1"/>
</dbReference>
<proteinExistence type="predicted"/>
<comment type="subcellular location">
    <subcellularLocation>
        <location evidence="1">Cell membrane</location>
        <topology evidence="1">Multi-pass membrane protein</topology>
    </subcellularLocation>
</comment>
<accession>A0A9P0F050</accession>
<keyword evidence="7" id="KW-0325">Glycoprotein</keyword>
<evidence type="ECO:0000256" key="9">
    <source>
        <dbReference type="SAM" id="SignalP"/>
    </source>
</evidence>
<keyword evidence="4 8" id="KW-1133">Transmembrane helix</keyword>
<evidence type="ECO:0000256" key="3">
    <source>
        <dbReference type="ARBA" id="ARBA00022692"/>
    </source>
</evidence>
<feature type="signal peptide" evidence="9">
    <location>
        <begin position="1"/>
        <end position="18"/>
    </location>
</feature>
<feature type="chain" id="PRO_5040342727" description="Ionotropic receptor" evidence="9">
    <location>
        <begin position="19"/>
        <end position="769"/>
    </location>
</feature>
<feature type="transmembrane region" description="Helical" evidence="8">
    <location>
        <begin position="490"/>
        <end position="514"/>
    </location>
</feature>
<evidence type="ECO:0000256" key="5">
    <source>
        <dbReference type="ARBA" id="ARBA00023136"/>
    </source>
</evidence>
<keyword evidence="2" id="KW-1003">Cell membrane</keyword>
<keyword evidence="6" id="KW-0675">Receptor</keyword>
<keyword evidence="11" id="KW-1185">Reference proteome</keyword>
<keyword evidence="5 8" id="KW-0472">Membrane</keyword>
<name>A0A9P0F050_BEMTA</name>
<evidence type="ECO:0000256" key="1">
    <source>
        <dbReference type="ARBA" id="ARBA00004651"/>
    </source>
</evidence>
<feature type="transmembrane region" description="Helical" evidence="8">
    <location>
        <begin position="417"/>
        <end position="437"/>
    </location>
</feature>
<dbReference type="EMBL" id="OU963871">
    <property type="protein sequence ID" value="CAH0382736.1"/>
    <property type="molecule type" value="Genomic_DNA"/>
</dbReference>
<evidence type="ECO:0000256" key="4">
    <source>
        <dbReference type="ARBA" id="ARBA00022989"/>
    </source>
</evidence>
<evidence type="ECO:0008006" key="12">
    <source>
        <dbReference type="Google" id="ProtNLM"/>
    </source>
</evidence>
<keyword evidence="3 8" id="KW-0812">Transmembrane</keyword>
<evidence type="ECO:0000256" key="7">
    <source>
        <dbReference type="ARBA" id="ARBA00023180"/>
    </source>
</evidence>
<evidence type="ECO:0000256" key="2">
    <source>
        <dbReference type="ARBA" id="ARBA00022475"/>
    </source>
</evidence>
<feature type="transmembrane region" description="Helical" evidence="8">
    <location>
        <begin position="458"/>
        <end position="478"/>
    </location>
</feature>
<evidence type="ECO:0000256" key="6">
    <source>
        <dbReference type="ARBA" id="ARBA00023170"/>
    </source>
</evidence>
<reference evidence="10" key="1">
    <citation type="submission" date="2021-12" db="EMBL/GenBank/DDBJ databases">
        <authorList>
            <person name="King R."/>
        </authorList>
    </citation>
    <scope>NUCLEOTIDE SEQUENCE</scope>
</reference>
<evidence type="ECO:0000256" key="8">
    <source>
        <dbReference type="SAM" id="Phobius"/>
    </source>
</evidence>
<feature type="transmembrane region" description="Helical" evidence="8">
    <location>
        <begin position="731"/>
        <end position="748"/>
    </location>
</feature>
<keyword evidence="9" id="KW-0732">Signal</keyword>
<evidence type="ECO:0000313" key="10">
    <source>
        <dbReference type="EMBL" id="CAH0382736.1"/>
    </source>
</evidence>
<dbReference type="Proteomes" id="UP001152759">
    <property type="component" value="Chromosome 10"/>
</dbReference>